<dbReference type="PANTHER" id="PTHR43775">
    <property type="entry name" value="FATTY ACID SYNTHASE"/>
    <property type="match status" value="1"/>
</dbReference>
<feature type="active site" description="Proton donor; for dehydratase activity" evidence="8">
    <location>
        <position position="1217"/>
    </location>
</feature>
<gene>
    <name evidence="12" type="ORF">K444DRAFT_617450</name>
</gene>
<evidence type="ECO:0000313" key="13">
    <source>
        <dbReference type="Proteomes" id="UP000235371"/>
    </source>
</evidence>
<dbReference type="OrthoDB" id="329835at2759"/>
<evidence type="ECO:0000256" key="5">
    <source>
        <dbReference type="ARBA" id="ARBA00023002"/>
    </source>
</evidence>
<reference evidence="12 13" key="1">
    <citation type="submission" date="2016-04" db="EMBL/GenBank/DDBJ databases">
        <title>A degradative enzymes factory behind the ericoid mycorrhizal symbiosis.</title>
        <authorList>
            <consortium name="DOE Joint Genome Institute"/>
            <person name="Martino E."/>
            <person name="Morin E."/>
            <person name="Grelet G."/>
            <person name="Kuo A."/>
            <person name="Kohler A."/>
            <person name="Daghino S."/>
            <person name="Barry K."/>
            <person name="Choi C."/>
            <person name="Cichocki N."/>
            <person name="Clum A."/>
            <person name="Copeland A."/>
            <person name="Hainaut M."/>
            <person name="Haridas S."/>
            <person name="Labutti K."/>
            <person name="Lindquist E."/>
            <person name="Lipzen A."/>
            <person name="Khouja H.-R."/>
            <person name="Murat C."/>
            <person name="Ohm R."/>
            <person name="Olson A."/>
            <person name="Spatafora J."/>
            <person name="Veneault-Fourrey C."/>
            <person name="Henrissat B."/>
            <person name="Grigoriev I."/>
            <person name="Martin F."/>
            <person name="Perotto S."/>
        </authorList>
    </citation>
    <scope>NUCLEOTIDE SEQUENCE [LARGE SCALE GENOMIC DNA]</scope>
    <source>
        <strain evidence="12 13">E</strain>
    </source>
</reference>
<dbReference type="InterPro" id="IPR001227">
    <property type="entry name" value="Ac_transferase_dom_sf"/>
</dbReference>
<dbReference type="Pfam" id="PF08240">
    <property type="entry name" value="ADH_N"/>
    <property type="match status" value="1"/>
</dbReference>
<feature type="domain" description="Carrier" evidence="9">
    <location>
        <begin position="2392"/>
        <end position="2470"/>
    </location>
</feature>
<dbReference type="Gene3D" id="3.90.180.10">
    <property type="entry name" value="Medium-chain alcohol dehydrogenases, catalytic domain"/>
    <property type="match status" value="1"/>
</dbReference>
<dbReference type="InterPro" id="IPR014031">
    <property type="entry name" value="Ketoacyl_synth_C"/>
</dbReference>
<dbReference type="FunFam" id="3.40.50.720:FF:000209">
    <property type="entry name" value="Polyketide synthase Pks12"/>
    <property type="match status" value="1"/>
</dbReference>
<keyword evidence="5" id="KW-0560">Oxidoreductase</keyword>
<dbReference type="SMART" id="SM00823">
    <property type="entry name" value="PKS_PP"/>
    <property type="match status" value="1"/>
</dbReference>
<keyword evidence="7" id="KW-0012">Acyltransferase</keyword>
<dbReference type="Pfam" id="PF02801">
    <property type="entry name" value="Ketoacyl-synt_C"/>
    <property type="match status" value="1"/>
</dbReference>
<dbReference type="SMART" id="SM00825">
    <property type="entry name" value="PKS_KS"/>
    <property type="match status" value="1"/>
</dbReference>
<dbReference type="SUPFAM" id="SSF55048">
    <property type="entry name" value="Probable ACP-binding domain of malonyl-CoA ACP transacylase"/>
    <property type="match status" value="1"/>
</dbReference>
<dbReference type="InterPro" id="IPR049551">
    <property type="entry name" value="PKS_DH_C"/>
</dbReference>
<sequence length="2471" mass="267612">MACRLPGNVCSPEDLWKLMVDEKSAQGPVPPERYNIKGFYHPEGGARSGSTNVPGGYFIKEDVREFDNNFFGINNLEATYMDPQQRKLLEVTLECLQSSGTTMDSISGSITGVYVANFSVDYQPGQTRDPNYIHRYTATGSGATVMSNRISHVFNLNGPSFTVDTACSSSIYALHQALNAMKTGDCESAIVASANLMLSPELHIGAAKSGVLSPTAQSHTFDISADGYGRAEGVGAIYVKRLSAALRDGNPIRAVIRGSAVNASGRTPGISLPSGKMQEVVMRNAYKDAGLDVSGTDYVECHGTGTPVGDPIEVDAVGRVFSPREGAPLLIGSVKTNVGHSEAASGLTSIFKVTKAFENGQIPPTYGVKTLNPKLILAERNVKVATKVEEWPRLLRRGSINSFGYGGANAHVILESIDSYLSQKNPPANTIGLPKNDNSTNGAYANGNGTHANGNGVHTNGNGAHTNGNEIHTNGVQPNGGKTNGHLNGDPCTEAIDQLLVLPISAASPKSLQRLIQQISSTTSESQSVQMLQSVAHTLSKGRDHLRHRSFLLASVDGVKTPPADATIGSTTDPLPFGFVFTGQGAQYAGMGEELLHHSQVFRETLHELDDVLQALPAPYTPSWTLEQTLLDDKEISRINEVTHSQPICTAVQIGLVNLLKSWEIKPNAVVGHSSGEIAAAYAAGFLSASQAILVAYFRGYAVGQLRTKGAMMAAGLGFETAQALIESKGLETQARVACINSPESVTLSGSSDAIESLLDDLQSQNKFARKLQTGGRAYHSHMMEEVGQLYEDLLTAVFHRAPKAGGHVNGSVVNGSDPVAKETEDVEMYSSVGYSPDVLRVMDSKSVGAAYWRQNLEQPVQFSAALTSLVTDRKKLHLIEVGSHMALKGPIQQIRKAAGLDQKNVPYSSTLVRNEDSNFCIKTLAGTLFTKGYPLAWDHVNTLGISSKHKTKPRIVYEMAKYPWDYSSGLNWSEPRASVELRARKHMRHELLGTAALTGNGIDFTWRNILKPSEMPWIKDHKLEGQVVFPAAGFIAVAVEAVSQVTGIKEQLEKRQHDLGFELRNVTVIAALNIPDEEDSAGKDLELHTTMFLRKISGANTSADWHDFSISSLFWTSSQATLHCTGSIRVTRGKREGDVGMKVNNAEGFDLWSSTNRWYTKWDQEGLCFGPQFKSLTSLRTDSVQTRHEAIATAKIEPKVVGGPFEFYSVHPITIDAGLQAACLSGTAGRVATLKAWLPVFIAECFIQPPTGATDNEVEGEIHVKSEEMGFSSRRIDGTIWNTNGTPVVEFRDSRIALYTGKNALIHADAAEGNGTANGFSDPLSKYMQRQPTLRVQWKPDVLRLGPDAVEELRAYITTFLEQQDPDVRDDESLAVIGALLELAGHKNPRMRILELGGDAQGYKAKQWLDMLGKETAFSLCRSWHAGTLTENGEITIKDDVEGPFEVLVVPKHATLTSEDGCEQIADRIAALVGEQGIVICRKSAKVTNTLQKAGFDVLDVGTQVLLAVRPAQTSSLQGRNAFILQAENCSSTIGKFSDILAAFLEKNAGVAQARVLGLHQLNDVHIDQSDLCISLIETEHESLATLSPEAMDSLRAVTNTVTDLLWLTGANMLGKIPDPNLTLSSGLSRALMLEQPTLRWSVLDIGSSMKQLADQVHANHTCSNVVRAVVARYERDDCEFISVDGLLNVSRYYPDFGVNSLFRQRLEAQSETEKQTLGSIGSARLSIGRPGATDTIYFQQLCELEQTQPPAAGYVEIEVKAVSLNAKDVYAMSGRVETREVTTGFDFSGIVTAVGSTTSEQPFQIGDRVVACAPFHIGTTARVPASCVHRLLEHEEYTVVPTLLLAYATALYALNGRTHLRAGESVLIHAGSGGVGIAAIALAQQIGAKVYTTCSSPAKRDYLINELGVDPDHIFSSRDASFVPAILAATDSHGVDVIINSLVGDLMHDGWQKCLADFGRFVEIGKRELLDAGRLDMRTFLRNATFTAFDLSDLFHSKSPFSNATWDRLVAETLELYRAGKIKPPPMEVFDVTRVAQAYRFFAHKDRVGKVVISMENPQARVPVSPANYLTLFDPKKVYLLIGCLGGLGRSLSRWMMTRGARNFVFVGRSGADRPSAQQLVSRLEQNGANIDVVRGDVSSAADIKKAVEVCAANGRQIGGVIQAAMGLHEALFTKMSNDAWHTGIDPKYQGTWNLHNALEGHDLDFFLLTSSVSGTVGTATESNYCSANGFLDAFAKWRRSLGKPCVSVGLGMISEVGYLHENPEIEALLLRKGIQPLNEDEMLQVIDLALASEASGSVAEAHMLTGLEPAAVRELSARGFDVMTHGVLIEARSSLLLASLQAEQEAAAAASSQLQGAHDATMAKAAAPWFKDVPNTLTATFAPEASANTMHEAILNLIKKRFSNLILMPLDQVDEEKPMPDFGIDSMIASEFRSWFWAVFRVDLPFLDITSPQKTLLGLADFVQGKIL</sequence>
<dbReference type="SMART" id="SM00829">
    <property type="entry name" value="PKS_ER"/>
    <property type="match status" value="1"/>
</dbReference>
<dbReference type="PANTHER" id="PTHR43775:SF50">
    <property type="entry name" value="HIGHLY REDUCING POLYKETIDE SYNTHASE SRDA"/>
    <property type="match status" value="1"/>
</dbReference>
<dbReference type="Pfam" id="PF00698">
    <property type="entry name" value="Acyl_transf_1"/>
    <property type="match status" value="1"/>
</dbReference>
<dbReference type="InterPro" id="IPR032821">
    <property type="entry name" value="PKS_assoc"/>
</dbReference>
<dbReference type="InterPro" id="IPR016036">
    <property type="entry name" value="Malonyl_transacylase_ACP-bd"/>
</dbReference>
<dbReference type="Pfam" id="PF08659">
    <property type="entry name" value="KR"/>
    <property type="match status" value="1"/>
</dbReference>
<dbReference type="InterPro" id="IPR020807">
    <property type="entry name" value="PKS_DH"/>
</dbReference>
<dbReference type="Pfam" id="PF00109">
    <property type="entry name" value="ketoacyl-synt"/>
    <property type="match status" value="1"/>
</dbReference>
<dbReference type="InterPro" id="IPR016035">
    <property type="entry name" value="Acyl_Trfase/lysoPLipase"/>
</dbReference>
<dbReference type="PROSITE" id="PS50075">
    <property type="entry name" value="CARRIER"/>
    <property type="match status" value="1"/>
</dbReference>
<evidence type="ECO:0000256" key="4">
    <source>
        <dbReference type="ARBA" id="ARBA00022857"/>
    </source>
</evidence>
<dbReference type="SUPFAM" id="SSF52151">
    <property type="entry name" value="FabD/lysophospholipase-like"/>
    <property type="match status" value="1"/>
</dbReference>
<dbReference type="Pfam" id="PF21089">
    <property type="entry name" value="PKS_DH_N"/>
    <property type="match status" value="1"/>
</dbReference>
<dbReference type="PROSITE" id="PS00606">
    <property type="entry name" value="KS3_1"/>
    <property type="match status" value="1"/>
</dbReference>
<dbReference type="Pfam" id="PF13602">
    <property type="entry name" value="ADH_zinc_N_2"/>
    <property type="match status" value="1"/>
</dbReference>
<dbReference type="Pfam" id="PF16197">
    <property type="entry name" value="KAsynt_C_assoc"/>
    <property type="match status" value="1"/>
</dbReference>
<dbReference type="Pfam" id="PF22621">
    <property type="entry name" value="CurL-like_PKS_C"/>
    <property type="match status" value="1"/>
</dbReference>
<evidence type="ECO:0000256" key="6">
    <source>
        <dbReference type="ARBA" id="ARBA00023268"/>
    </source>
</evidence>
<dbReference type="InterPro" id="IPR016039">
    <property type="entry name" value="Thiolase-like"/>
</dbReference>
<dbReference type="PROSITE" id="PS52004">
    <property type="entry name" value="KS3_2"/>
    <property type="match status" value="1"/>
</dbReference>
<dbReference type="SMART" id="SM00827">
    <property type="entry name" value="PKS_AT"/>
    <property type="match status" value="1"/>
</dbReference>
<dbReference type="SUPFAM" id="SSF50129">
    <property type="entry name" value="GroES-like"/>
    <property type="match status" value="1"/>
</dbReference>
<name>A0A2J6SW69_9HELO</name>
<evidence type="ECO:0000313" key="12">
    <source>
        <dbReference type="EMBL" id="PMD55018.1"/>
    </source>
</evidence>
<feature type="domain" description="Ketosynthase family 3 (KS3)" evidence="10">
    <location>
        <begin position="1"/>
        <end position="416"/>
    </location>
</feature>
<proteinExistence type="predicted"/>
<dbReference type="GO" id="GO:0004312">
    <property type="term" value="F:fatty acid synthase activity"/>
    <property type="evidence" value="ECO:0007669"/>
    <property type="project" value="TreeGrafter"/>
</dbReference>
<dbReference type="InterPro" id="IPR020806">
    <property type="entry name" value="PKS_PP-bd"/>
</dbReference>
<dbReference type="SUPFAM" id="SSF51735">
    <property type="entry name" value="NAD(P)-binding Rossmann-fold domains"/>
    <property type="match status" value="2"/>
</dbReference>
<dbReference type="InterPro" id="IPR014030">
    <property type="entry name" value="Ketoacyl_synth_N"/>
</dbReference>
<dbReference type="SMART" id="SM00826">
    <property type="entry name" value="PKS_DH"/>
    <property type="match status" value="1"/>
</dbReference>
<dbReference type="InterPro" id="IPR013154">
    <property type="entry name" value="ADH-like_N"/>
</dbReference>
<dbReference type="Pfam" id="PF23114">
    <property type="entry name" value="NAD-bd_HRPKS_sdrA"/>
    <property type="match status" value="1"/>
</dbReference>
<dbReference type="STRING" id="1095630.A0A2J6SW69"/>
<dbReference type="InterPro" id="IPR049552">
    <property type="entry name" value="PKS_DH_N"/>
</dbReference>
<dbReference type="GO" id="GO:0016491">
    <property type="term" value="F:oxidoreductase activity"/>
    <property type="evidence" value="ECO:0007669"/>
    <property type="project" value="UniProtKB-KW"/>
</dbReference>
<dbReference type="InterPro" id="IPR049900">
    <property type="entry name" value="PKS_mFAS_DH"/>
</dbReference>
<dbReference type="Gene3D" id="3.40.50.720">
    <property type="entry name" value="NAD(P)-binding Rossmann-like Domain"/>
    <property type="match status" value="2"/>
</dbReference>
<dbReference type="InterPro" id="IPR020843">
    <property type="entry name" value="ER"/>
</dbReference>
<keyword evidence="2" id="KW-0597">Phosphoprotein</keyword>
<feature type="domain" description="PKS/mFAS DH" evidence="11">
    <location>
        <begin position="990"/>
        <end position="1306"/>
    </location>
</feature>
<dbReference type="GO" id="GO:0004315">
    <property type="term" value="F:3-oxoacyl-[acyl-carrier-protein] synthase activity"/>
    <property type="evidence" value="ECO:0007669"/>
    <property type="project" value="InterPro"/>
</dbReference>
<dbReference type="InterPro" id="IPR013968">
    <property type="entry name" value="PKS_KR"/>
</dbReference>
<dbReference type="SUPFAM" id="SSF53901">
    <property type="entry name" value="Thiolase-like"/>
    <property type="match status" value="1"/>
</dbReference>
<evidence type="ECO:0000256" key="1">
    <source>
        <dbReference type="ARBA" id="ARBA00022450"/>
    </source>
</evidence>
<dbReference type="InterPro" id="IPR050091">
    <property type="entry name" value="PKS_NRPS_Biosynth_Enz"/>
</dbReference>
<dbReference type="InterPro" id="IPR018201">
    <property type="entry name" value="Ketoacyl_synth_AS"/>
</dbReference>
<dbReference type="SUPFAM" id="SSF47336">
    <property type="entry name" value="ACP-like"/>
    <property type="match status" value="1"/>
</dbReference>
<dbReference type="GO" id="GO:0006633">
    <property type="term" value="P:fatty acid biosynthetic process"/>
    <property type="evidence" value="ECO:0007669"/>
    <property type="project" value="InterPro"/>
</dbReference>
<dbReference type="Gene3D" id="3.10.129.110">
    <property type="entry name" value="Polyketide synthase dehydratase"/>
    <property type="match status" value="1"/>
</dbReference>
<accession>A0A2J6SW69</accession>
<organism evidence="12 13">
    <name type="scientific">Hyaloscypha bicolor E</name>
    <dbReference type="NCBI Taxonomy" id="1095630"/>
    <lineage>
        <taxon>Eukaryota</taxon>
        <taxon>Fungi</taxon>
        <taxon>Dikarya</taxon>
        <taxon>Ascomycota</taxon>
        <taxon>Pezizomycotina</taxon>
        <taxon>Leotiomycetes</taxon>
        <taxon>Helotiales</taxon>
        <taxon>Hyaloscyphaceae</taxon>
        <taxon>Hyaloscypha</taxon>
        <taxon>Hyaloscypha bicolor</taxon>
    </lineage>
</organism>
<dbReference type="InterPro" id="IPR036291">
    <property type="entry name" value="NAD(P)-bd_dom_sf"/>
</dbReference>
<dbReference type="InterPro" id="IPR011032">
    <property type="entry name" value="GroES-like_sf"/>
</dbReference>
<dbReference type="Gene3D" id="3.30.70.3290">
    <property type="match status" value="1"/>
</dbReference>
<dbReference type="InterPro" id="IPR009081">
    <property type="entry name" value="PP-bd_ACP"/>
</dbReference>
<feature type="region of interest" description="C-terminal hotdog fold" evidence="8">
    <location>
        <begin position="1151"/>
        <end position="1306"/>
    </location>
</feature>
<dbReference type="EMBL" id="KZ613856">
    <property type="protein sequence ID" value="PMD55018.1"/>
    <property type="molecule type" value="Genomic_DNA"/>
</dbReference>
<dbReference type="Proteomes" id="UP000235371">
    <property type="component" value="Unassembled WGS sequence"/>
</dbReference>
<dbReference type="GO" id="GO:0008168">
    <property type="term" value="F:methyltransferase activity"/>
    <property type="evidence" value="ECO:0007669"/>
    <property type="project" value="UniProtKB-KW"/>
</dbReference>
<keyword evidence="4" id="KW-0521">NADP</keyword>
<evidence type="ECO:0000256" key="3">
    <source>
        <dbReference type="ARBA" id="ARBA00022679"/>
    </source>
</evidence>
<dbReference type="InterPro" id="IPR020841">
    <property type="entry name" value="PKS_Beta-ketoAc_synthase_dom"/>
</dbReference>
<dbReference type="GeneID" id="36589208"/>
<evidence type="ECO:0000256" key="2">
    <source>
        <dbReference type="ARBA" id="ARBA00022553"/>
    </source>
</evidence>
<dbReference type="Gene3D" id="3.40.366.10">
    <property type="entry name" value="Malonyl-Coenzyme A Acyl Carrier Protein, domain 2"/>
    <property type="match status" value="1"/>
</dbReference>
<dbReference type="InterPro" id="IPR036736">
    <property type="entry name" value="ACP-like_sf"/>
</dbReference>
<dbReference type="Gene3D" id="3.40.47.10">
    <property type="match status" value="1"/>
</dbReference>
<dbReference type="Pfam" id="PF14765">
    <property type="entry name" value="PS-DH"/>
    <property type="match status" value="1"/>
</dbReference>
<evidence type="ECO:0000259" key="9">
    <source>
        <dbReference type="PROSITE" id="PS50075"/>
    </source>
</evidence>
<dbReference type="CDD" id="cd00833">
    <property type="entry name" value="PKS"/>
    <property type="match status" value="1"/>
</dbReference>
<dbReference type="InParanoid" id="A0A2J6SW69"/>
<dbReference type="GO" id="GO:0032259">
    <property type="term" value="P:methylation"/>
    <property type="evidence" value="ECO:0007669"/>
    <property type="project" value="UniProtKB-KW"/>
</dbReference>
<dbReference type="RefSeq" id="XP_024731922.1">
    <property type="nucleotide sequence ID" value="XM_024881131.1"/>
</dbReference>
<feature type="active site" description="Proton acceptor; for dehydratase activity" evidence="8">
    <location>
        <position position="1022"/>
    </location>
</feature>
<keyword evidence="3" id="KW-0808">Transferase</keyword>
<evidence type="ECO:0000256" key="7">
    <source>
        <dbReference type="ARBA" id="ARBA00023315"/>
    </source>
</evidence>
<dbReference type="GO" id="GO:1901336">
    <property type="term" value="P:lactone biosynthetic process"/>
    <property type="evidence" value="ECO:0007669"/>
    <property type="project" value="UniProtKB-ARBA"/>
</dbReference>
<evidence type="ECO:0000256" key="8">
    <source>
        <dbReference type="PROSITE-ProRule" id="PRU01363"/>
    </source>
</evidence>
<evidence type="ECO:0000259" key="11">
    <source>
        <dbReference type="PROSITE" id="PS52019"/>
    </source>
</evidence>
<dbReference type="InterPro" id="IPR014043">
    <property type="entry name" value="Acyl_transferase_dom"/>
</dbReference>
<dbReference type="InterPro" id="IPR042104">
    <property type="entry name" value="PKS_dehydratase_sf"/>
</dbReference>
<evidence type="ECO:0000259" key="10">
    <source>
        <dbReference type="PROSITE" id="PS52004"/>
    </source>
</evidence>
<dbReference type="CDD" id="cd05274">
    <property type="entry name" value="KR_FAS_SDR_x"/>
    <property type="match status" value="1"/>
</dbReference>
<dbReference type="PROSITE" id="PS52019">
    <property type="entry name" value="PKS_MFAS_DH"/>
    <property type="match status" value="1"/>
</dbReference>
<dbReference type="GO" id="GO:0031177">
    <property type="term" value="F:phosphopantetheine binding"/>
    <property type="evidence" value="ECO:0007669"/>
    <property type="project" value="InterPro"/>
</dbReference>
<keyword evidence="13" id="KW-1185">Reference proteome</keyword>
<keyword evidence="1" id="KW-0596">Phosphopantetheine</keyword>
<protein>
    <submittedName>
        <fullName evidence="12">Polyketide synthase</fullName>
    </submittedName>
</protein>
<dbReference type="SMART" id="SM00822">
    <property type="entry name" value="PKS_KR"/>
    <property type="match status" value="1"/>
</dbReference>
<dbReference type="InterPro" id="IPR057326">
    <property type="entry name" value="KR_dom"/>
</dbReference>
<dbReference type="InterPro" id="IPR056501">
    <property type="entry name" value="NAD-bd_HRPKS_sdrA"/>
</dbReference>
<feature type="region of interest" description="N-terminal hotdog fold" evidence="8">
    <location>
        <begin position="990"/>
        <end position="1136"/>
    </location>
</feature>
<keyword evidence="6" id="KW-0511">Multifunctional enzyme</keyword>
<dbReference type="GO" id="GO:0044550">
    <property type="term" value="P:secondary metabolite biosynthetic process"/>
    <property type="evidence" value="ECO:0007669"/>
    <property type="project" value="TreeGrafter"/>
</dbReference>
<dbReference type="CDD" id="cd05195">
    <property type="entry name" value="enoyl_red"/>
    <property type="match status" value="1"/>
</dbReference>